<proteinExistence type="predicted"/>
<organism evidence="1 2">
    <name type="scientific">Panagrolaimus sp. PS1159</name>
    <dbReference type="NCBI Taxonomy" id="55785"/>
    <lineage>
        <taxon>Eukaryota</taxon>
        <taxon>Metazoa</taxon>
        <taxon>Ecdysozoa</taxon>
        <taxon>Nematoda</taxon>
        <taxon>Chromadorea</taxon>
        <taxon>Rhabditida</taxon>
        <taxon>Tylenchina</taxon>
        <taxon>Panagrolaimomorpha</taxon>
        <taxon>Panagrolaimoidea</taxon>
        <taxon>Panagrolaimidae</taxon>
        <taxon>Panagrolaimus</taxon>
    </lineage>
</organism>
<name>A0AC35F0G8_9BILA</name>
<sequence>MRRGELNLKTDHFHLPGFPVTYYLTFDYKQVDRNDPDVSVKLHCYCDYNDVKIEADIKFILKANCRELEVGETQYTYGGDNTEVICYDKTKCKHFNAGLYFILKGTFIAKGLHLNPLSIKVPKIYKFGQ</sequence>
<dbReference type="WBParaSite" id="PS1159_v2.g12592.t1">
    <property type="protein sequence ID" value="PS1159_v2.g12592.t1"/>
    <property type="gene ID" value="PS1159_v2.g12592"/>
</dbReference>
<evidence type="ECO:0000313" key="1">
    <source>
        <dbReference type="Proteomes" id="UP000887580"/>
    </source>
</evidence>
<protein>
    <submittedName>
        <fullName evidence="2">Uncharacterized protein</fullName>
    </submittedName>
</protein>
<reference evidence="2" key="1">
    <citation type="submission" date="2022-11" db="UniProtKB">
        <authorList>
            <consortium name="WormBaseParasite"/>
        </authorList>
    </citation>
    <scope>IDENTIFICATION</scope>
</reference>
<accession>A0AC35F0G8</accession>
<dbReference type="Proteomes" id="UP000887580">
    <property type="component" value="Unplaced"/>
</dbReference>
<evidence type="ECO:0000313" key="2">
    <source>
        <dbReference type="WBParaSite" id="PS1159_v2.g12592.t1"/>
    </source>
</evidence>